<keyword evidence="4" id="KW-1185">Reference proteome</keyword>
<keyword evidence="3" id="KW-0378">Hydrolase</keyword>
<dbReference type="SUPFAM" id="SSF48208">
    <property type="entry name" value="Six-hairpin glycosidases"/>
    <property type="match status" value="1"/>
</dbReference>
<keyword evidence="3" id="KW-0326">Glycosidase</keyword>
<organism evidence="3 4">
    <name type="scientific">Desulfofervidus auxilii</name>
    <dbReference type="NCBI Taxonomy" id="1621989"/>
    <lineage>
        <taxon>Bacteria</taxon>
        <taxon>Pseudomonadati</taxon>
        <taxon>Thermodesulfobacteriota</taxon>
        <taxon>Candidatus Desulfofervidia</taxon>
        <taxon>Candidatus Desulfofervidales</taxon>
        <taxon>Candidatus Desulfofervidaceae</taxon>
        <taxon>Candidatus Desulfofervidus</taxon>
    </lineage>
</organism>
<dbReference type="InterPro" id="IPR012341">
    <property type="entry name" value="6hp_glycosidase-like_sf"/>
</dbReference>
<dbReference type="GO" id="GO:0004135">
    <property type="term" value="F:amylo-alpha-1,6-glucosidase activity"/>
    <property type="evidence" value="ECO:0007669"/>
    <property type="project" value="UniProtKB-EC"/>
</dbReference>
<feature type="domain" description="Putative glycogen debranching enzyme N-terminal" evidence="1">
    <location>
        <begin position="23"/>
        <end position="216"/>
    </location>
</feature>
<dbReference type="EMBL" id="CP013015">
    <property type="protein sequence ID" value="AMM40964.1"/>
    <property type="molecule type" value="Genomic_DNA"/>
</dbReference>
<dbReference type="OrthoDB" id="9761875at2"/>
<dbReference type="GO" id="GO:0005975">
    <property type="term" value="P:carbohydrate metabolic process"/>
    <property type="evidence" value="ECO:0007669"/>
    <property type="project" value="InterPro"/>
</dbReference>
<dbReference type="AlphaFoldDB" id="A0A7U4TGQ0"/>
<reference evidence="3 4" key="1">
    <citation type="submission" date="2015-10" db="EMBL/GenBank/DDBJ databases">
        <title>Candidatus Desulfofervidus auxilii, a hydrogenotrophic sulfate-reducing bacterium involved in the thermophilic anaerobic oxidation of methane.</title>
        <authorList>
            <person name="Krukenberg V."/>
            <person name="Richter M."/>
            <person name="Wegener G."/>
        </authorList>
    </citation>
    <scope>NUCLEOTIDE SEQUENCE [LARGE SCALE GENOMIC DNA]</scope>
    <source>
        <strain evidence="3 4">HS1</strain>
    </source>
</reference>
<protein>
    <submittedName>
        <fullName evidence="3">Amylo-alpha-1,6-glucosidase</fullName>
        <ecNumber evidence="3">3.2.1.33</ecNumber>
    </submittedName>
</protein>
<dbReference type="EC" id="3.2.1.33" evidence="3"/>
<dbReference type="Gene3D" id="1.50.10.10">
    <property type="match status" value="1"/>
</dbReference>
<name>A0A7U4TGQ0_DESA2</name>
<dbReference type="Pfam" id="PF14742">
    <property type="entry name" value="GDE_N_bis"/>
    <property type="match status" value="1"/>
</dbReference>
<dbReference type="RefSeq" id="WP_066062227.1">
    <property type="nucleotide sequence ID" value="NZ_CP013015.1"/>
</dbReference>
<evidence type="ECO:0000313" key="4">
    <source>
        <dbReference type="Proteomes" id="UP000070560"/>
    </source>
</evidence>
<dbReference type="Pfam" id="PF22422">
    <property type="entry name" value="MGH1-like_GH"/>
    <property type="match status" value="1"/>
</dbReference>
<dbReference type="KEGG" id="daw:HS1_001160"/>
<evidence type="ECO:0000313" key="3">
    <source>
        <dbReference type="EMBL" id="AMM40964.1"/>
    </source>
</evidence>
<dbReference type="InterPro" id="IPR032856">
    <property type="entry name" value="GDE_N_bis"/>
</dbReference>
<feature type="domain" description="Mannosylglycerate hydrolase MGH1-like glycoside hydrolase" evidence="2">
    <location>
        <begin position="300"/>
        <end position="600"/>
    </location>
</feature>
<dbReference type="Proteomes" id="UP000070560">
    <property type="component" value="Chromosome"/>
</dbReference>
<evidence type="ECO:0000259" key="1">
    <source>
        <dbReference type="Pfam" id="PF14742"/>
    </source>
</evidence>
<accession>A0A7U4TGQ0</accession>
<gene>
    <name evidence="3" type="ORF">HS1_001160</name>
</gene>
<sequence length="713" mass="81336">MVVDPHKYYIIARKGEIKPYLVLKQGDSFALFSHYGDIEQIGLGEEGIYHKGTRFVSRLEFFLFDAKPFFLSSGVREDNILLTVDLTNPDTIVSKNLFLPRGSIHVLRSKFLFEGGYYECIKIQNFALFPISLPFSIAFDADFADIFEVRGVRRERRGERLKATVRERSVILGYRGLDGVLREASFTFSPNPTEIRDSQAIFWTNLAPKGTFTLFLTISFIENGISQSFSFKEAFSKTKKTLETFKKKSCMISTSNEQFNAWVERSYTDLFMMLTEVPMGLYPYAGIPWFNTIFGRDGIITALECLWVNPDIAKGVLSYLAATQAKEEIPEKDAQPGKIIHEVRKGEMAATGEIPFDYYYGSVDTTPFFIILAGAYYERTGDREFIKLLWPHIELALNWIDYYGDMDKDGFIEYMPSANGLVNKGWKDSYDSVFHADGSLASPPIALVEVQGYVYAAKQNAAYLAKILGKEKIAKRLLKEAKALKRKFNKLFWCEEIGSYIFALDGNKSPCKVRTSNAGHALFSGIATKICAKRLTRTLFEDHFFSGWGIRTVSSLEKNYNPISYHNGSVWPHDNALIAYGLSHYGFKEQVLTIMKGLFEASNFFGLHRLPELFCGFPRRADEGPTHYPVACSPQTWSTVAVFFLIQACLGITFKEKKLYFYSPILPSFLEEVYLKNLRVGNDFIDLYLKRYQNDVVINVLKKKRDIEILILK</sequence>
<proteinExistence type="predicted"/>
<dbReference type="InterPro" id="IPR054491">
    <property type="entry name" value="MGH1-like_GH"/>
</dbReference>
<evidence type="ECO:0000259" key="2">
    <source>
        <dbReference type="Pfam" id="PF22422"/>
    </source>
</evidence>
<dbReference type="InterPro" id="IPR008928">
    <property type="entry name" value="6-hairpin_glycosidase_sf"/>
</dbReference>